<dbReference type="AlphaFoldDB" id="A0AAW1QG42"/>
<dbReference type="Proteomes" id="UP001489004">
    <property type="component" value="Unassembled WGS sequence"/>
</dbReference>
<protein>
    <submittedName>
        <fullName evidence="1">Uncharacterized protein</fullName>
    </submittedName>
</protein>
<keyword evidence="2" id="KW-1185">Reference proteome</keyword>
<organism evidence="1 2">
    <name type="scientific">[Myrmecia] bisecta</name>
    <dbReference type="NCBI Taxonomy" id="41462"/>
    <lineage>
        <taxon>Eukaryota</taxon>
        <taxon>Viridiplantae</taxon>
        <taxon>Chlorophyta</taxon>
        <taxon>core chlorophytes</taxon>
        <taxon>Trebouxiophyceae</taxon>
        <taxon>Trebouxiales</taxon>
        <taxon>Trebouxiaceae</taxon>
        <taxon>Myrmecia</taxon>
    </lineage>
</organism>
<sequence>MGAERHKRVGQESADKFAKAAVYEVRQLLCACGVDVKPTNTGNEKENIKFPATSHPQATQWLYTTTTCNPDGFCQTAPSAQAFLAHPAADRLLPQVCPVSPALWSSGSHHFKYDWPAMAWPAKGGAVIVEVIFTRCSNQAANTLRQIERGLIALDAAQRDASEPLHPLNVLELPVWAALGIVAFEDPRTRAATEYTADTYGDVPRCRLLSLRSDLLWLKSCKNKALVSEWFKKEKSHAMRQRVQLVVQRVTMPKGLVI</sequence>
<proteinExistence type="predicted"/>
<evidence type="ECO:0000313" key="1">
    <source>
        <dbReference type="EMBL" id="KAK9820318.1"/>
    </source>
</evidence>
<evidence type="ECO:0000313" key="2">
    <source>
        <dbReference type="Proteomes" id="UP001489004"/>
    </source>
</evidence>
<reference evidence="1 2" key="1">
    <citation type="journal article" date="2024" name="Nat. Commun.">
        <title>Phylogenomics reveals the evolutionary origins of lichenization in chlorophyte algae.</title>
        <authorList>
            <person name="Puginier C."/>
            <person name="Libourel C."/>
            <person name="Otte J."/>
            <person name="Skaloud P."/>
            <person name="Haon M."/>
            <person name="Grisel S."/>
            <person name="Petersen M."/>
            <person name="Berrin J.G."/>
            <person name="Delaux P.M."/>
            <person name="Dal Grande F."/>
            <person name="Keller J."/>
        </authorList>
    </citation>
    <scope>NUCLEOTIDE SEQUENCE [LARGE SCALE GENOMIC DNA]</scope>
    <source>
        <strain evidence="1 2">SAG 2043</strain>
    </source>
</reference>
<accession>A0AAW1QG42</accession>
<dbReference type="EMBL" id="JALJOR010000003">
    <property type="protein sequence ID" value="KAK9820318.1"/>
    <property type="molecule type" value="Genomic_DNA"/>
</dbReference>
<comment type="caution">
    <text evidence="1">The sequence shown here is derived from an EMBL/GenBank/DDBJ whole genome shotgun (WGS) entry which is preliminary data.</text>
</comment>
<name>A0AAW1QG42_9CHLO</name>
<gene>
    <name evidence="1" type="ORF">WJX72_008856</name>
</gene>